<proteinExistence type="predicted"/>
<reference evidence="2" key="2">
    <citation type="journal article" date="2022" name="Microbiol. Resour. Announc.">
        <title>Metagenome Sequencing to Explore Phylogenomics of Terrestrial Cyanobacteria.</title>
        <authorList>
            <person name="Ward R.D."/>
            <person name="Stajich J.E."/>
            <person name="Johansen J.R."/>
            <person name="Huntemann M."/>
            <person name="Clum A."/>
            <person name="Foster B."/>
            <person name="Foster B."/>
            <person name="Roux S."/>
            <person name="Palaniappan K."/>
            <person name="Varghese N."/>
            <person name="Mukherjee S."/>
            <person name="Reddy T.B.K."/>
            <person name="Daum C."/>
            <person name="Copeland A."/>
            <person name="Chen I.A."/>
            <person name="Ivanova N.N."/>
            <person name="Kyrpides N.C."/>
            <person name="Shapiro N."/>
            <person name="Eloe-Fadrosh E.A."/>
            <person name="Pietrasiak N."/>
        </authorList>
    </citation>
    <scope>NUCLEOTIDE SEQUENCE</scope>
    <source>
        <strain evidence="2">HA4357-MV3</strain>
    </source>
</reference>
<dbReference type="Proteomes" id="UP000813215">
    <property type="component" value="Unassembled WGS sequence"/>
</dbReference>
<protein>
    <submittedName>
        <fullName evidence="2">Uncharacterized protein</fullName>
    </submittedName>
</protein>
<comment type="caution">
    <text evidence="2">The sequence shown here is derived from an EMBL/GenBank/DDBJ whole genome shotgun (WGS) entry which is preliminary data.</text>
</comment>
<dbReference type="EMBL" id="JAHHHW010000070">
    <property type="protein sequence ID" value="MBW4431441.1"/>
    <property type="molecule type" value="Genomic_DNA"/>
</dbReference>
<sequence>MPVKVEVLVKVGNLIVKVRVLVKKGVGVRVNVIVKDKSKIAHQSESSENQAGKLIRQVER</sequence>
<organism evidence="2 3">
    <name type="scientific">Pelatocladus maniniholoensis HA4357-MV3</name>
    <dbReference type="NCBI Taxonomy" id="1117104"/>
    <lineage>
        <taxon>Bacteria</taxon>
        <taxon>Bacillati</taxon>
        <taxon>Cyanobacteriota</taxon>
        <taxon>Cyanophyceae</taxon>
        <taxon>Nostocales</taxon>
        <taxon>Nostocaceae</taxon>
        <taxon>Pelatocladus</taxon>
    </lineage>
</organism>
<accession>A0A9E3LRX8</accession>
<evidence type="ECO:0000256" key="1">
    <source>
        <dbReference type="SAM" id="MobiDB-lite"/>
    </source>
</evidence>
<gene>
    <name evidence="2" type="ORF">KME28_06845</name>
</gene>
<reference evidence="2" key="1">
    <citation type="submission" date="2021-05" db="EMBL/GenBank/DDBJ databases">
        <authorList>
            <person name="Pietrasiak N."/>
            <person name="Ward R."/>
            <person name="Stajich J.E."/>
            <person name="Kurbessoian T."/>
        </authorList>
    </citation>
    <scope>NUCLEOTIDE SEQUENCE</scope>
    <source>
        <strain evidence="2">HA4357-MV3</strain>
    </source>
</reference>
<evidence type="ECO:0000313" key="3">
    <source>
        <dbReference type="Proteomes" id="UP000813215"/>
    </source>
</evidence>
<feature type="compositionally biased region" description="Polar residues" evidence="1">
    <location>
        <begin position="41"/>
        <end position="50"/>
    </location>
</feature>
<dbReference type="AlphaFoldDB" id="A0A9E3LRX8"/>
<feature type="region of interest" description="Disordered" evidence="1">
    <location>
        <begin position="40"/>
        <end position="60"/>
    </location>
</feature>
<evidence type="ECO:0000313" key="2">
    <source>
        <dbReference type="EMBL" id="MBW4431441.1"/>
    </source>
</evidence>
<name>A0A9E3LRX8_9NOST</name>